<protein>
    <submittedName>
        <fullName evidence="1">Uncharacterized protein</fullName>
    </submittedName>
</protein>
<name>A0AA91ZRA7_9BACI</name>
<sequence>MCTATKPADYASFTNYGMLFLPIAEVVLELRDISNGVTNTLGKFIHFKPLKDLPLKILFIANTQIKKLNAPIGAFSSLFIRHFQDDQNGLFFIILFSGHHVFLDF</sequence>
<proteinExistence type="predicted"/>
<dbReference type="Proteomes" id="UP000221020">
    <property type="component" value="Unassembled WGS sequence"/>
</dbReference>
<accession>A0AA91ZRA7</accession>
<organism evidence="1 2">
    <name type="scientific">Bacillus pseudomycoides</name>
    <dbReference type="NCBI Taxonomy" id="64104"/>
    <lineage>
        <taxon>Bacteria</taxon>
        <taxon>Bacillati</taxon>
        <taxon>Bacillota</taxon>
        <taxon>Bacilli</taxon>
        <taxon>Bacillales</taxon>
        <taxon>Bacillaceae</taxon>
        <taxon>Bacillus</taxon>
        <taxon>Bacillus cereus group</taxon>
    </lineage>
</organism>
<evidence type="ECO:0000313" key="2">
    <source>
        <dbReference type="Proteomes" id="UP000221020"/>
    </source>
</evidence>
<dbReference type="EMBL" id="NVOR01000119">
    <property type="protein sequence ID" value="PED80262.1"/>
    <property type="molecule type" value="Genomic_DNA"/>
</dbReference>
<gene>
    <name evidence="1" type="ORF">CON65_23590</name>
</gene>
<evidence type="ECO:0000313" key="1">
    <source>
        <dbReference type="EMBL" id="PED80262.1"/>
    </source>
</evidence>
<dbReference type="AlphaFoldDB" id="A0AA91ZRA7"/>
<reference evidence="1 2" key="1">
    <citation type="submission" date="2017-09" db="EMBL/GenBank/DDBJ databases">
        <title>Large-scale bioinformatics analysis of Bacillus genomes uncovers conserved roles of natural products in bacterial physiology.</title>
        <authorList>
            <consortium name="Agbiome Team Llc"/>
            <person name="Bleich R.M."/>
            <person name="Grubbs K.J."/>
            <person name="Santa Maria K.C."/>
            <person name="Allen S.E."/>
            <person name="Farag S."/>
            <person name="Shank E.A."/>
            <person name="Bowers A."/>
        </authorList>
    </citation>
    <scope>NUCLEOTIDE SEQUENCE [LARGE SCALE GENOMIC DNA]</scope>
    <source>
        <strain evidence="1 2">AFS092012</strain>
    </source>
</reference>
<comment type="caution">
    <text evidence="1">The sequence shown here is derived from an EMBL/GenBank/DDBJ whole genome shotgun (WGS) entry which is preliminary data.</text>
</comment>